<comment type="subcellular location">
    <subcellularLocation>
        <location evidence="1">Bacterial flagellum</location>
    </subcellularLocation>
    <subcellularLocation>
        <location evidence="2">Secreted</location>
    </subcellularLocation>
</comment>
<evidence type="ECO:0000256" key="6">
    <source>
        <dbReference type="ARBA" id="ARBA00023143"/>
    </source>
</evidence>
<keyword evidence="9" id="KW-0969">Cilium</keyword>
<dbReference type="GO" id="GO:0005576">
    <property type="term" value="C:extracellular region"/>
    <property type="evidence" value="ECO:0007669"/>
    <property type="project" value="UniProtKB-SubCell"/>
</dbReference>
<evidence type="ECO:0000256" key="5">
    <source>
        <dbReference type="ARBA" id="ARBA00022525"/>
    </source>
</evidence>
<organism evidence="9 10">
    <name type="scientific">Azospirillum oryzae</name>
    <dbReference type="NCBI Taxonomy" id="286727"/>
    <lineage>
        <taxon>Bacteria</taxon>
        <taxon>Pseudomonadati</taxon>
        <taxon>Pseudomonadota</taxon>
        <taxon>Alphaproteobacteria</taxon>
        <taxon>Rhodospirillales</taxon>
        <taxon>Azospirillaceae</taxon>
        <taxon>Azospirillum</taxon>
    </lineage>
</organism>
<dbReference type="PANTHER" id="PTHR30033:SF2">
    <property type="entry name" value="FLAGELLAR HOOK PROTEIN"/>
    <property type="match status" value="1"/>
</dbReference>
<name>A0A1X7E967_9PROT</name>
<evidence type="ECO:0000259" key="7">
    <source>
        <dbReference type="Pfam" id="PF06429"/>
    </source>
</evidence>
<evidence type="ECO:0000313" key="9">
    <source>
        <dbReference type="EMBL" id="SMF29524.1"/>
    </source>
</evidence>
<dbReference type="GO" id="GO:0005198">
    <property type="term" value="F:structural molecule activity"/>
    <property type="evidence" value="ECO:0007669"/>
    <property type="project" value="InterPro"/>
</dbReference>
<dbReference type="GO" id="GO:0009424">
    <property type="term" value="C:bacterial-type flagellum hook"/>
    <property type="evidence" value="ECO:0007669"/>
    <property type="project" value="InterPro"/>
</dbReference>
<evidence type="ECO:0000256" key="3">
    <source>
        <dbReference type="ARBA" id="ARBA00009677"/>
    </source>
</evidence>
<dbReference type="STRING" id="286727.SAMN02982917_1366"/>
<gene>
    <name evidence="9" type="ORF">SAMN02982917_1366</name>
</gene>
<sequence length="469" mass="50413">MSLFAALNSATAGLRTVQTNVKLVSDNIAQANDPNRTRHTAQQSVDASGQVISTTYRREVDKALMAQVMDLTSRDGGSQVTSTYMQQLGDLMRTTNGTPLLNDYADKFQAAIKTLSTSPEDETAQYQLVQAAESFSREIRRVSEGVEQLDRDMSTDITKSVDTVNDLLKQINSINNDMVSLQGQGSAANAVADKRDGLVRELSTYMGIRTVERPDGRLAIFTPSGLALVDAQPANLSYDGGNINLQVGNQITSINSHLTTGKLGSLIQMRKDGSTTEPPTPASGDPTTEIIRKLRSQLDEFAKAFTGPTKPGEPTSFADAYNDASPAADGEQTNQFFTGSDRFTIAINPKLLDNTSKIKQSAIDGMVQAVNAAGRSFNADGLQMKDTTYSAIGSAITGTWMAAAKTANTAADSNKASMQLLSERYQSQTGVNIDEEIAQLQQLQTSYQASARVMQVANAMFDALEAVVR</sequence>
<dbReference type="Pfam" id="PF22638">
    <property type="entry name" value="FlgK_D1"/>
    <property type="match status" value="1"/>
</dbReference>
<reference evidence="9 10" key="1">
    <citation type="submission" date="2017-04" db="EMBL/GenBank/DDBJ databases">
        <authorList>
            <person name="Afonso C.L."/>
            <person name="Miller P.J."/>
            <person name="Scott M.A."/>
            <person name="Spackman E."/>
            <person name="Goraichik I."/>
            <person name="Dimitrov K.M."/>
            <person name="Suarez D.L."/>
            <person name="Swayne D.E."/>
        </authorList>
    </citation>
    <scope>NUCLEOTIDE SEQUENCE [LARGE SCALE GENOMIC DNA]</scope>
    <source>
        <strain evidence="9 10">A2P</strain>
    </source>
</reference>
<dbReference type="RefSeq" id="WP_085083583.1">
    <property type="nucleotide sequence ID" value="NZ_FXAK01000002.1"/>
</dbReference>
<evidence type="ECO:0000313" key="10">
    <source>
        <dbReference type="Proteomes" id="UP000192936"/>
    </source>
</evidence>
<dbReference type="InterPro" id="IPR010930">
    <property type="entry name" value="Flg_bb/hook_C_dom"/>
</dbReference>
<feature type="domain" description="Flagellar hook-associated protein FlgK helical" evidence="8">
    <location>
        <begin position="86"/>
        <end position="306"/>
    </location>
</feature>
<dbReference type="Pfam" id="PF06429">
    <property type="entry name" value="Flg_bbr_C"/>
    <property type="match status" value="1"/>
</dbReference>
<accession>A0A1X7E967</accession>
<dbReference type="NCBIfam" id="TIGR02492">
    <property type="entry name" value="flgK_ends"/>
    <property type="match status" value="1"/>
</dbReference>
<dbReference type="Proteomes" id="UP000192936">
    <property type="component" value="Unassembled WGS sequence"/>
</dbReference>
<evidence type="ECO:0000256" key="4">
    <source>
        <dbReference type="ARBA" id="ARBA00016244"/>
    </source>
</evidence>
<feature type="domain" description="Flagellar basal-body/hook protein C-terminal" evidence="7">
    <location>
        <begin position="425"/>
        <end position="464"/>
    </location>
</feature>
<dbReference type="InterPro" id="IPR002371">
    <property type="entry name" value="FlgK"/>
</dbReference>
<dbReference type="AlphaFoldDB" id="A0A1X7E967"/>
<evidence type="ECO:0000259" key="8">
    <source>
        <dbReference type="Pfam" id="PF22638"/>
    </source>
</evidence>
<comment type="similarity">
    <text evidence="3">Belongs to the flagella basal body rod proteins family.</text>
</comment>
<dbReference type="OrthoDB" id="7181295at2"/>
<dbReference type="GO" id="GO:0044780">
    <property type="term" value="P:bacterial-type flagellum assembly"/>
    <property type="evidence" value="ECO:0007669"/>
    <property type="project" value="InterPro"/>
</dbReference>
<keyword evidence="5" id="KW-0964">Secreted</keyword>
<keyword evidence="9" id="KW-0282">Flagellum</keyword>
<dbReference type="PANTHER" id="PTHR30033">
    <property type="entry name" value="FLAGELLAR HOOK-ASSOCIATED PROTEIN 1"/>
    <property type="match status" value="1"/>
</dbReference>
<dbReference type="InterPro" id="IPR053927">
    <property type="entry name" value="FlgK_helical"/>
</dbReference>
<evidence type="ECO:0000256" key="2">
    <source>
        <dbReference type="ARBA" id="ARBA00004613"/>
    </source>
</evidence>
<dbReference type="EMBL" id="FXAK01000002">
    <property type="protein sequence ID" value="SMF29524.1"/>
    <property type="molecule type" value="Genomic_DNA"/>
</dbReference>
<evidence type="ECO:0000256" key="1">
    <source>
        <dbReference type="ARBA" id="ARBA00004365"/>
    </source>
</evidence>
<dbReference type="SUPFAM" id="SSF64518">
    <property type="entry name" value="Phase 1 flagellin"/>
    <property type="match status" value="1"/>
</dbReference>
<proteinExistence type="inferred from homology"/>
<keyword evidence="6" id="KW-0975">Bacterial flagellum</keyword>
<protein>
    <recommendedName>
        <fullName evidence="4">Flagellar hook-associated protein 1</fullName>
    </recommendedName>
</protein>
<keyword evidence="9" id="KW-0966">Cell projection</keyword>